<feature type="transmembrane region" description="Helical" evidence="1">
    <location>
        <begin position="254"/>
        <end position="273"/>
    </location>
</feature>
<dbReference type="Proteomes" id="UP000680638">
    <property type="component" value="Unassembled WGS sequence"/>
</dbReference>
<evidence type="ECO:0008006" key="4">
    <source>
        <dbReference type="Google" id="ProtNLM"/>
    </source>
</evidence>
<dbReference type="RefSeq" id="WP_212946791.1">
    <property type="nucleotide sequence ID" value="NZ_BORW01000001.1"/>
</dbReference>
<dbReference type="EMBL" id="BORW01000001">
    <property type="protein sequence ID" value="GIO65211.1"/>
    <property type="molecule type" value="Genomic_DNA"/>
</dbReference>
<sequence length="290" mass="32536">MLRSIPLKPKTRWFILWLLAVVLSLQPVIAHGRSADDQAPAGPEDAARQAARLSQVAEQMYNHVLQGDINQVGRELQEVNAIFESSSFQKLTSVEGIHALSESIIEMKEAVARVHLDKKQWLTASAKLRMAADSLNNPKQPIWMQYYKVIREELSQMRAGLGKGDVLAAKQAYDRLQEHYELIRPAVTIQRTPSDVAMVDSWISYMGGLVNAVQPKPAEIESMIGQGEEMFNGLFGKKKDHPALAPLDQVDGSWPWMFWGGAFIAAILAYTAYRKYKGEKNSFKKVTPRT</sequence>
<accession>A0ABQ4LPN2</accession>
<reference evidence="2 3" key="1">
    <citation type="submission" date="2021-03" db="EMBL/GenBank/DDBJ databases">
        <title>Antimicrobial resistance genes in bacteria isolated from Japanese honey, and their potential for conferring macrolide and lincosamide resistance in the American foulbrood pathogen Paenibacillus larvae.</title>
        <authorList>
            <person name="Okamoto M."/>
            <person name="Kumagai M."/>
            <person name="Kanamori H."/>
            <person name="Takamatsu D."/>
        </authorList>
    </citation>
    <scope>NUCLEOTIDE SEQUENCE [LARGE SCALE GENOMIC DNA]</scope>
    <source>
        <strain evidence="2 3">J21TS3</strain>
    </source>
</reference>
<evidence type="ECO:0000313" key="3">
    <source>
        <dbReference type="Proteomes" id="UP000680638"/>
    </source>
</evidence>
<keyword evidence="1" id="KW-0812">Transmembrane</keyword>
<gene>
    <name evidence="2" type="ORF">J21TS3_00320</name>
</gene>
<keyword evidence="3" id="KW-1185">Reference proteome</keyword>
<evidence type="ECO:0000256" key="1">
    <source>
        <dbReference type="SAM" id="Phobius"/>
    </source>
</evidence>
<keyword evidence="1" id="KW-1133">Transmembrane helix</keyword>
<name>A0ABQ4LPN2_9BACL</name>
<dbReference type="Pfam" id="PF09577">
    <property type="entry name" value="Spore_YpjB"/>
    <property type="match status" value="1"/>
</dbReference>
<organism evidence="2 3">
    <name type="scientific">Paenibacillus cookii</name>
    <dbReference type="NCBI Taxonomy" id="157839"/>
    <lineage>
        <taxon>Bacteria</taxon>
        <taxon>Bacillati</taxon>
        <taxon>Bacillota</taxon>
        <taxon>Bacilli</taxon>
        <taxon>Bacillales</taxon>
        <taxon>Paenibacillaceae</taxon>
        <taxon>Paenibacillus</taxon>
    </lineage>
</organism>
<proteinExistence type="predicted"/>
<protein>
    <recommendedName>
        <fullName evidence="4">Sporulation protein YpjB</fullName>
    </recommendedName>
</protein>
<evidence type="ECO:0000313" key="2">
    <source>
        <dbReference type="EMBL" id="GIO65211.1"/>
    </source>
</evidence>
<keyword evidence="1" id="KW-0472">Membrane</keyword>
<comment type="caution">
    <text evidence="2">The sequence shown here is derived from an EMBL/GenBank/DDBJ whole genome shotgun (WGS) entry which is preliminary data.</text>
</comment>
<dbReference type="InterPro" id="IPR014231">
    <property type="entry name" value="Spore_YpjB"/>
</dbReference>